<keyword evidence="3 5" id="KW-0479">Metal-binding</keyword>
<comment type="similarity">
    <text evidence="2 6">Belongs to the cytochrome P450 family.</text>
</comment>
<keyword evidence="7" id="KW-0472">Membrane</keyword>
<dbReference type="AlphaFoldDB" id="A0A9N9M4L1"/>
<reference evidence="8" key="1">
    <citation type="submission" date="2021-07" db="EMBL/GenBank/DDBJ databases">
        <authorList>
            <person name="Durling M."/>
        </authorList>
    </citation>
    <scope>NUCLEOTIDE SEQUENCE</scope>
</reference>
<dbReference type="GO" id="GO:0016705">
    <property type="term" value="F:oxidoreductase activity, acting on paired donors, with incorporation or reduction of molecular oxygen"/>
    <property type="evidence" value="ECO:0007669"/>
    <property type="project" value="InterPro"/>
</dbReference>
<evidence type="ECO:0000256" key="4">
    <source>
        <dbReference type="ARBA" id="ARBA00023004"/>
    </source>
</evidence>
<organism evidence="8 9">
    <name type="scientific">Hymenoscyphus albidus</name>
    <dbReference type="NCBI Taxonomy" id="595503"/>
    <lineage>
        <taxon>Eukaryota</taxon>
        <taxon>Fungi</taxon>
        <taxon>Dikarya</taxon>
        <taxon>Ascomycota</taxon>
        <taxon>Pezizomycotina</taxon>
        <taxon>Leotiomycetes</taxon>
        <taxon>Helotiales</taxon>
        <taxon>Helotiaceae</taxon>
        <taxon>Hymenoscyphus</taxon>
    </lineage>
</organism>
<dbReference type="OrthoDB" id="3945418at2759"/>
<dbReference type="InterPro" id="IPR001128">
    <property type="entry name" value="Cyt_P450"/>
</dbReference>
<evidence type="ECO:0000256" key="6">
    <source>
        <dbReference type="RuleBase" id="RU000461"/>
    </source>
</evidence>
<evidence type="ECO:0000256" key="1">
    <source>
        <dbReference type="ARBA" id="ARBA00001971"/>
    </source>
</evidence>
<feature type="binding site" description="axial binding residue" evidence="5">
    <location>
        <position position="418"/>
    </location>
    <ligand>
        <name>heme</name>
        <dbReference type="ChEBI" id="CHEBI:30413"/>
    </ligand>
    <ligandPart>
        <name>Fe</name>
        <dbReference type="ChEBI" id="CHEBI:18248"/>
    </ligandPart>
</feature>
<dbReference type="CDD" id="cd11062">
    <property type="entry name" value="CYP58-like"/>
    <property type="match status" value="1"/>
</dbReference>
<keyword evidence="7" id="KW-1133">Transmembrane helix</keyword>
<dbReference type="InterPro" id="IPR017972">
    <property type="entry name" value="Cyt_P450_CS"/>
</dbReference>
<dbReference type="GO" id="GO:0005506">
    <property type="term" value="F:iron ion binding"/>
    <property type="evidence" value="ECO:0007669"/>
    <property type="project" value="InterPro"/>
</dbReference>
<dbReference type="PROSITE" id="PS00086">
    <property type="entry name" value="CYTOCHROME_P450"/>
    <property type="match status" value="1"/>
</dbReference>
<keyword evidence="9" id="KW-1185">Reference proteome</keyword>
<gene>
    <name evidence="8" type="ORF">HYALB_00002980</name>
</gene>
<keyword evidence="5 6" id="KW-0349">Heme</keyword>
<keyword evidence="6" id="KW-0503">Monooxygenase</keyword>
<keyword evidence="7" id="KW-0812">Transmembrane</keyword>
<dbReference type="PANTHER" id="PTHR24305:SF166">
    <property type="entry name" value="CYTOCHROME P450 12A4, MITOCHONDRIAL-RELATED"/>
    <property type="match status" value="1"/>
</dbReference>
<dbReference type="InterPro" id="IPR050121">
    <property type="entry name" value="Cytochrome_P450_monoxygenase"/>
</dbReference>
<dbReference type="Pfam" id="PF00067">
    <property type="entry name" value="p450"/>
    <property type="match status" value="1"/>
</dbReference>
<keyword evidence="6" id="KW-0560">Oxidoreductase</keyword>
<dbReference type="PANTHER" id="PTHR24305">
    <property type="entry name" value="CYTOCHROME P450"/>
    <property type="match status" value="1"/>
</dbReference>
<dbReference type="GO" id="GO:0020037">
    <property type="term" value="F:heme binding"/>
    <property type="evidence" value="ECO:0007669"/>
    <property type="project" value="InterPro"/>
</dbReference>
<dbReference type="PRINTS" id="PR00385">
    <property type="entry name" value="P450"/>
</dbReference>
<name>A0A9N9M4L1_9HELO</name>
<comment type="caution">
    <text evidence="8">The sequence shown here is derived from an EMBL/GenBank/DDBJ whole genome shotgun (WGS) entry which is preliminary data.</text>
</comment>
<dbReference type="Gene3D" id="1.10.630.10">
    <property type="entry name" value="Cytochrome P450"/>
    <property type="match status" value="1"/>
</dbReference>
<evidence type="ECO:0000256" key="7">
    <source>
        <dbReference type="SAM" id="Phobius"/>
    </source>
</evidence>
<dbReference type="InterPro" id="IPR002401">
    <property type="entry name" value="Cyt_P450_E_grp-I"/>
</dbReference>
<evidence type="ECO:0008006" key="10">
    <source>
        <dbReference type="Google" id="ProtNLM"/>
    </source>
</evidence>
<dbReference type="InterPro" id="IPR036396">
    <property type="entry name" value="Cyt_P450_sf"/>
</dbReference>
<sequence length="478" mass="54325">MNNLILHSKDLNIYHISLFAFASTVVYLTGLAIYRLYFHPLAKFPDPRLAALTQWVETYYELFNKEGGQFYFAYTDWHKKYGNEFLPNELHIQDSTFYNTLYSITKHYVKVAHTQYRFGLPLSSFATSNYNHHRLRRGAINPFFSRRKIMEHSHAVQKKVDRMCERLQNDSMGVSRVLGLNEMWGCLTSDFSSLATLAQILPDSLVRWLSPQMFSVHKFNNDMIDQVQQIIDSRARDGKSDGKNTVFKALLDSDLPPEELSLHRIQNEAVSLVGAGLDTTAKTLSTTCFYLLSNPSVLQKLQEELDHSMPDPADMVSYDELAKLPYLSAVIEEGLRLAYGVVERLPRIISGSPLPYGDWVLPTGFPVSMDDHDVLTDNAIFPDPGEFRPERWLGDAVAPDGKKLSTYQVSFSKGPRACVGLQLVYAEVTMGTASIFRRFDLTLHDTDRASVEYYMNLVVPRPKPGVHGVEVFLQSLRA</sequence>
<keyword evidence="4 5" id="KW-0408">Iron</keyword>
<protein>
    <recommendedName>
        <fullName evidence="10">Cytochrome P450</fullName>
    </recommendedName>
</protein>
<dbReference type="Proteomes" id="UP000701801">
    <property type="component" value="Unassembled WGS sequence"/>
</dbReference>
<evidence type="ECO:0000313" key="9">
    <source>
        <dbReference type="Proteomes" id="UP000701801"/>
    </source>
</evidence>
<evidence type="ECO:0000256" key="3">
    <source>
        <dbReference type="ARBA" id="ARBA00022723"/>
    </source>
</evidence>
<evidence type="ECO:0000313" key="8">
    <source>
        <dbReference type="EMBL" id="CAG8984039.1"/>
    </source>
</evidence>
<evidence type="ECO:0000256" key="5">
    <source>
        <dbReference type="PIRSR" id="PIRSR602401-1"/>
    </source>
</evidence>
<accession>A0A9N9M4L1</accession>
<dbReference type="EMBL" id="CAJVRM010000749">
    <property type="protein sequence ID" value="CAG8984039.1"/>
    <property type="molecule type" value="Genomic_DNA"/>
</dbReference>
<comment type="cofactor">
    <cofactor evidence="1 5">
        <name>heme</name>
        <dbReference type="ChEBI" id="CHEBI:30413"/>
    </cofactor>
</comment>
<dbReference type="SUPFAM" id="SSF48264">
    <property type="entry name" value="Cytochrome P450"/>
    <property type="match status" value="1"/>
</dbReference>
<dbReference type="PRINTS" id="PR00463">
    <property type="entry name" value="EP450I"/>
</dbReference>
<dbReference type="GO" id="GO:0004497">
    <property type="term" value="F:monooxygenase activity"/>
    <property type="evidence" value="ECO:0007669"/>
    <property type="project" value="UniProtKB-KW"/>
</dbReference>
<evidence type="ECO:0000256" key="2">
    <source>
        <dbReference type="ARBA" id="ARBA00010617"/>
    </source>
</evidence>
<feature type="transmembrane region" description="Helical" evidence="7">
    <location>
        <begin position="12"/>
        <end position="34"/>
    </location>
</feature>
<proteinExistence type="inferred from homology"/>